<reference evidence="2" key="1">
    <citation type="submission" date="2019-11" db="EMBL/GenBank/DDBJ databases">
        <title>The complete genome sequence of Saccharopolyspora sp. E2A.</title>
        <authorList>
            <person name="Zhang G."/>
        </authorList>
    </citation>
    <scope>NUCLEOTIDE SEQUENCE [LARGE SCALE GENOMIC DNA]</scope>
    <source>
        <strain evidence="2">E2A</strain>
    </source>
</reference>
<evidence type="ECO:0000313" key="2">
    <source>
        <dbReference type="Proteomes" id="UP000371041"/>
    </source>
</evidence>
<proteinExistence type="predicted"/>
<protein>
    <submittedName>
        <fullName evidence="1">Uncharacterized protein</fullName>
    </submittedName>
</protein>
<name>A0A5Q3QAS6_9PSEU</name>
<dbReference type="RefSeq" id="WP_154076888.1">
    <property type="nucleotide sequence ID" value="NZ_CP045929.1"/>
</dbReference>
<evidence type="ECO:0000313" key="1">
    <source>
        <dbReference type="EMBL" id="QGK70304.1"/>
    </source>
</evidence>
<sequence length="209" mass="22659">MNTRTVHELAAELAPTLGKGWRVGPAHDADGAYHGDHTARLYGPDDAEISAHVETWRAPARQRLILTAWAPFALTAHTDLARLPQITVSRSKPARLIAHDMQRRLLPAYREELNAARTRGQEHQAQQVARDAVVADLVEITHARLVDAAGGEVHFGGPDDRATGFFRITTADQGARVSLRVAPDAVLPLARALHALNTATPEPAAVRTP</sequence>
<gene>
    <name evidence="1" type="ORF">GIY23_12905</name>
</gene>
<dbReference type="KEGG" id="sace:GIY23_12905"/>
<keyword evidence="2" id="KW-1185">Reference proteome</keyword>
<organism evidence="1 2">
    <name type="scientific">Allosaccharopolyspora coralli</name>
    <dbReference type="NCBI Taxonomy" id="2665642"/>
    <lineage>
        <taxon>Bacteria</taxon>
        <taxon>Bacillati</taxon>
        <taxon>Actinomycetota</taxon>
        <taxon>Actinomycetes</taxon>
        <taxon>Pseudonocardiales</taxon>
        <taxon>Pseudonocardiaceae</taxon>
        <taxon>Allosaccharopolyspora</taxon>
    </lineage>
</organism>
<accession>A0A5Q3QAS6</accession>
<dbReference type="EMBL" id="CP045929">
    <property type="protein sequence ID" value="QGK70304.1"/>
    <property type="molecule type" value="Genomic_DNA"/>
</dbReference>
<dbReference type="Proteomes" id="UP000371041">
    <property type="component" value="Chromosome"/>
</dbReference>
<dbReference type="AlphaFoldDB" id="A0A5Q3QAS6"/>